<dbReference type="InterPro" id="IPR041215">
    <property type="entry name" value="FlgO_dom"/>
</dbReference>
<feature type="signal peptide" evidence="1">
    <location>
        <begin position="1"/>
        <end position="21"/>
    </location>
</feature>
<dbReference type="Proteomes" id="UP001520878">
    <property type="component" value="Unassembled WGS sequence"/>
</dbReference>
<keyword evidence="4" id="KW-1185">Reference proteome</keyword>
<evidence type="ECO:0000259" key="2">
    <source>
        <dbReference type="Pfam" id="PF17680"/>
    </source>
</evidence>
<sequence>MKQALILVGLGVLLSGCSSTASFTNWFESEETQMEATTDAPQQDMQVVNVTSPKQPHQGDAMSTMESYYKPGADNRHFGALDSQPEFSNGQGVYNGRLLTKHVGDYVQSMTQDLVANMEHVTDKTAVGVTHFALLDSDLGQTNLLGYQLAESFMHELHKFRIPVIDYKATEYIRVTDAGDFFLTRDFLELSNTAPIDYILTGTLTRHQGGYLVNARILGLKTKAVVATAQSMLPFFVVDALLPSQDSSQDGVRVIEGD</sequence>
<protein>
    <recommendedName>
        <fullName evidence="2">FlgO domain-containing protein</fullName>
    </recommendedName>
</protein>
<reference evidence="3 4" key="1">
    <citation type="submission" date="2021-10" db="EMBL/GenBank/DDBJ databases">
        <title>Draft genome of Aestuariibacter halophilus JC2043.</title>
        <authorList>
            <person name="Emsley S.A."/>
            <person name="Pfannmuller K.M."/>
            <person name="Ushijima B."/>
            <person name="Saw J.H."/>
            <person name="Videau P."/>
        </authorList>
    </citation>
    <scope>NUCLEOTIDE SEQUENCE [LARGE SCALE GENOMIC DNA]</scope>
    <source>
        <strain evidence="3 4">JC2043</strain>
    </source>
</reference>
<proteinExistence type="predicted"/>
<dbReference type="PROSITE" id="PS51257">
    <property type="entry name" value="PROKAR_LIPOPROTEIN"/>
    <property type="match status" value="1"/>
</dbReference>
<dbReference type="Pfam" id="PF17680">
    <property type="entry name" value="FlgO"/>
    <property type="match status" value="1"/>
</dbReference>
<evidence type="ECO:0000256" key="1">
    <source>
        <dbReference type="SAM" id="SignalP"/>
    </source>
</evidence>
<evidence type="ECO:0000313" key="4">
    <source>
        <dbReference type="Proteomes" id="UP001520878"/>
    </source>
</evidence>
<accession>A0ABS8GC21</accession>
<comment type="caution">
    <text evidence="3">The sequence shown here is derived from an EMBL/GenBank/DDBJ whole genome shotgun (WGS) entry which is preliminary data.</text>
</comment>
<feature type="domain" description="FlgO" evidence="2">
    <location>
        <begin position="109"/>
        <end position="235"/>
    </location>
</feature>
<dbReference type="EMBL" id="JAJEWP010000002">
    <property type="protein sequence ID" value="MCC2616756.1"/>
    <property type="molecule type" value="Genomic_DNA"/>
</dbReference>
<name>A0ABS8GC21_9ALTE</name>
<gene>
    <name evidence="3" type="ORF">LJ739_10930</name>
</gene>
<evidence type="ECO:0000313" key="3">
    <source>
        <dbReference type="EMBL" id="MCC2616756.1"/>
    </source>
</evidence>
<organism evidence="3 4">
    <name type="scientific">Fluctibacter halophilus</name>
    <dbReference type="NCBI Taxonomy" id="226011"/>
    <lineage>
        <taxon>Bacteria</taxon>
        <taxon>Pseudomonadati</taxon>
        <taxon>Pseudomonadota</taxon>
        <taxon>Gammaproteobacteria</taxon>
        <taxon>Alteromonadales</taxon>
        <taxon>Alteromonadaceae</taxon>
        <taxon>Fluctibacter</taxon>
    </lineage>
</organism>
<feature type="chain" id="PRO_5045444931" description="FlgO domain-containing protein" evidence="1">
    <location>
        <begin position="22"/>
        <end position="258"/>
    </location>
</feature>
<dbReference type="RefSeq" id="WP_229160385.1">
    <property type="nucleotide sequence ID" value="NZ_JAJEWP010000002.1"/>
</dbReference>
<keyword evidence="1" id="KW-0732">Signal</keyword>